<evidence type="ECO:0000313" key="2">
    <source>
        <dbReference type="EMBL" id="MFD0856918.1"/>
    </source>
</evidence>
<feature type="domain" description="DUF4132" evidence="1">
    <location>
        <begin position="23"/>
        <end position="203"/>
    </location>
</feature>
<dbReference type="Proteomes" id="UP001597083">
    <property type="component" value="Unassembled WGS sequence"/>
</dbReference>
<evidence type="ECO:0000313" key="3">
    <source>
        <dbReference type="Proteomes" id="UP001597083"/>
    </source>
</evidence>
<accession>A0ABW3CQU1</accession>
<proteinExistence type="predicted"/>
<keyword evidence="3" id="KW-1185">Reference proteome</keyword>
<dbReference type="EMBL" id="JBHTIR010004301">
    <property type="protein sequence ID" value="MFD0856918.1"/>
    <property type="molecule type" value="Genomic_DNA"/>
</dbReference>
<reference evidence="3" key="1">
    <citation type="journal article" date="2019" name="Int. J. Syst. Evol. Microbiol.">
        <title>The Global Catalogue of Microorganisms (GCM) 10K type strain sequencing project: providing services to taxonomists for standard genome sequencing and annotation.</title>
        <authorList>
            <consortium name="The Broad Institute Genomics Platform"/>
            <consortium name="The Broad Institute Genome Sequencing Center for Infectious Disease"/>
            <person name="Wu L."/>
            <person name="Ma J."/>
        </authorList>
    </citation>
    <scope>NUCLEOTIDE SEQUENCE [LARGE SCALE GENOMIC DNA]</scope>
    <source>
        <strain evidence="3">JCM 31696</strain>
    </source>
</reference>
<evidence type="ECO:0000259" key="1">
    <source>
        <dbReference type="Pfam" id="PF13569"/>
    </source>
</evidence>
<protein>
    <submittedName>
        <fullName evidence="2">DUF4132 domain-containing protein</fullName>
    </submittedName>
</protein>
<sequence length="293" mass="32883">YGPRRFRISFDEQLRPYVTGDDGKIRKTLPKPGAKDDPDLAPAAHQWFAALKKDVRTAASDQIHRLEWAMVSGPRTWTPAEFHTYIAGHPLLRHLARRLVWQSYEHFFRIAEDGTLADVHDDTFTLPEDALVWIPHPLRLREAGALTAWTELFADYEILQPFPQLGRPIYELTEEERAASHLTRFNGAKMPTGKVQGLTRYGWERGPAQDGGVAHEMTLPFHGNAGSGWIVLDLDPGIAVGAIDVLPEQTIRNVTIGPRRYTTRPDDEALTFGTLHPIAASEILAQLTDLTTN</sequence>
<dbReference type="InterPro" id="IPR025406">
    <property type="entry name" value="DUF4132"/>
</dbReference>
<gene>
    <name evidence="2" type="ORF">ACFQ07_32105</name>
</gene>
<dbReference type="Pfam" id="PF13569">
    <property type="entry name" value="DUF4132"/>
    <property type="match status" value="1"/>
</dbReference>
<name>A0ABW3CQU1_9ACTN</name>
<organism evidence="2 3">
    <name type="scientific">Actinomadura adrarensis</name>
    <dbReference type="NCBI Taxonomy" id="1819600"/>
    <lineage>
        <taxon>Bacteria</taxon>
        <taxon>Bacillati</taxon>
        <taxon>Actinomycetota</taxon>
        <taxon>Actinomycetes</taxon>
        <taxon>Streptosporangiales</taxon>
        <taxon>Thermomonosporaceae</taxon>
        <taxon>Actinomadura</taxon>
    </lineage>
</organism>
<comment type="caution">
    <text evidence="2">The sequence shown here is derived from an EMBL/GenBank/DDBJ whole genome shotgun (WGS) entry which is preliminary data.</text>
</comment>
<feature type="non-terminal residue" evidence="2">
    <location>
        <position position="1"/>
    </location>
</feature>